<feature type="transmembrane region" description="Helical" evidence="8">
    <location>
        <begin position="375"/>
        <end position="395"/>
    </location>
</feature>
<keyword evidence="7 8" id="KW-0472">Membrane</keyword>
<dbReference type="GO" id="GO:0005886">
    <property type="term" value="C:plasma membrane"/>
    <property type="evidence" value="ECO:0007669"/>
    <property type="project" value="UniProtKB-SubCell"/>
</dbReference>
<proteinExistence type="predicted"/>
<feature type="transmembrane region" description="Helical" evidence="8">
    <location>
        <begin position="6"/>
        <end position="25"/>
    </location>
</feature>
<feature type="transmembrane region" description="Helical" evidence="8">
    <location>
        <begin position="152"/>
        <end position="174"/>
    </location>
</feature>
<dbReference type="PANTHER" id="PTHR33908:SF11">
    <property type="entry name" value="MEMBRANE PROTEIN"/>
    <property type="match status" value="1"/>
</dbReference>
<feature type="transmembrane region" description="Helical" evidence="8">
    <location>
        <begin position="127"/>
        <end position="146"/>
    </location>
</feature>
<evidence type="ECO:0000256" key="4">
    <source>
        <dbReference type="ARBA" id="ARBA00022679"/>
    </source>
</evidence>
<evidence type="ECO:0000256" key="3">
    <source>
        <dbReference type="ARBA" id="ARBA00022676"/>
    </source>
</evidence>
<evidence type="ECO:0000256" key="1">
    <source>
        <dbReference type="ARBA" id="ARBA00004651"/>
    </source>
</evidence>
<dbReference type="Proteomes" id="UP001139521">
    <property type="component" value="Unassembled WGS sequence"/>
</dbReference>
<dbReference type="RefSeq" id="WP_249601967.1">
    <property type="nucleotide sequence ID" value="NZ_JAKHSK010000017.1"/>
</dbReference>
<gene>
    <name evidence="10" type="ORF">L1967_12880</name>
</gene>
<dbReference type="PANTHER" id="PTHR33908">
    <property type="entry name" value="MANNOSYLTRANSFERASE YKCB-RELATED"/>
    <property type="match status" value="1"/>
</dbReference>
<protein>
    <submittedName>
        <fullName evidence="10">Glycosyltransferase family 39 protein</fullName>
    </submittedName>
</protein>
<dbReference type="GO" id="GO:0009103">
    <property type="term" value="P:lipopolysaccharide biosynthetic process"/>
    <property type="evidence" value="ECO:0007669"/>
    <property type="project" value="UniProtKB-ARBA"/>
</dbReference>
<evidence type="ECO:0000313" key="10">
    <source>
        <dbReference type="EMBL" id="MCL6219187.1"/>
    </source>
</evidence>
<dbReference type="InterPro" id="IPR050297">
    <property type="entry name" value="LipidA_mod_glycosyltrf_83"/>
</dbReference>
<feature type="transmembrane region" description="Helical" evidence="8">
    <location>
        <begin position="222"/>
        <end position="241"/>
    </location>
</feature>
<evidence type="ECO:0000256" key="2">
    <source>
        <dbReference type="ARBA" id="ARBA00022475"/>
    </source>
</evidence>
<evidence type="ECO:0000256" key="6">
    <source>
        <dbReference type="ARBA" id="ARBA00022989"/>
    </source>
</evidence>
<evidence type="ECO:0000313" key="11">
    <source>
        <dbReference type="Proteomes" id="UP001139521"/>
    </source>
</evidence>
<dbReference type="EMBL" id="JAKHSK010000017">
    <property type="protein sequence ID" value="MCL6219187.1"/>
    <property type="molecule type" value="Genomic_DNA"/>
</dbReference>
<keyword evidence="5 8" id="KW-0812">Transmembrane</keyword>
<keyword evidence="6 8" id="KW-1133">Transmembrane helix</keyword>
<feature type="domain" description="Glycosyltransferase RgtA/B/C/D-like" evidence="9">
    <location>
        <begin position="86"/>
        <end position="236"/>
    </location>
</feature>
<organism evidence="10 11">
    <name type="scientific">Zunongwangia pacifica</name>
    <dbReference type="NCBI Taxonomy" id="2911062"/>
    <lineage>
        <taxon>Bacteria</taxon>
        <taxon>Pseudomonadati</taxon>
        <taxon>Bacteroidota</taxon>
        <taxon>Flavobacteriia</taxon>
        <taxon>Flavobacteriales</taxon>
        <taxon>Flavobacteriaceae</taxon>
        <taxon>Zunongwangia</taxon>
    </lineage>
</organism>
<dbReference type="GO" id="GO:0016763">
    <property type="term" value="F:pentosyltransferase activity"/>
    <property type="evidence" value="ECO:0007669"/>
    <property type="project" value="TreeGrafter"/>
</dbReference>
<name>A0A9X1ZQM4_9FLAO</name>
<keyword evidence="2" id="KW-1003">Cell membrane</keyword>
<comment type="subcellular location">
    <subcellularLocation>
        <location evidence="1">Cell membrane</location>
        <topology evidence="1">Multi-pass membrane protein</topology>
    </subcellularLocation>
</comment>
<feature type="transmembrane region" description="Helical" evidence="8">
    <location>
        <begin position="402"/>
        <end position="420"/>
    </location>
</feature>
<keyword evidence="4" id="KW-0808">Transferase</keyword>
<evidence type="ECO:0000256" key="7">
    <source>
        <dbReference type="ARBA" id="ARBA00023136"/>
    </source>
</evidence>
<sequence>MNAKKVIPFFLAILTLCILIYNFRVAEKEKYRTYGDALDYVHLAVSVLKTGNYGHLDLEYGELLKDFKSGDINDKDYAFKTYSTWRPPFWPYIIASIFFLFGFKLTYLIIFKILLHVLGCFLFFRTLKNLCFDYWPIVISVFLYAVSPSWQIYSRVFLSEPITLFLFTVFLFFITKKENLKSNQIILSLALIGGLITICHPYYLFFPFLIFLFLFAFKQIPFKHFFMGGLIVLIIPFAWVVRNTIILETDSLLLTTSTGAVMAKGWNKDVLKEHNNVNGDLADETLVLLHYEKQENYENNEVGKMQLYKDATINFIKTHKELILPIVFKKLKSAFNPLAEHSKAGVLEKGRVVYHVLGFLAMIFVLFLRNKISKSLSLALIFSTIGITIITYSGFRFRVPQSALELFFLAFVIQFIYIKLFRKSNSVTI</sequence>
<accession>A0A9X1ZQM4</accession>
<feature type="transmembrane region" description="Helical" evidence="8">
    <location>
        <begin position="186"/>
        <end position="216"/>
    </location>
</feature>
<dbReference type="InterPro" id="IPR038731">
    <property type="entry name" value="RgtA/B/C-like"/>
</dbReference>
<keyword evidence="11" id="KW-1185">Reference proteome</keyword>
<evidence type="ECO:0000256" key="8">
    <source>
        <dbReference type="SAM" id="Phobius"/>
    </source>
</evidence>
<dbReference type="AlphaFoldDB" id="A0A9X1ZQM4"/>
<feature type="transmembrane region" description="Helical" evidence="8">
    <location>
        <begin position="352"/>
        <end position="369"/>
    </location>
</feature>
<evidence type="ECO:0000259" key="9">
    <source>
        <dbReference type="Pfam" id="PF13231"/>
    </source>
</evidence>
<reference evidence="10" key="1">
    <citation type="submission" date="2022-01" db="EMBL/GenBank/DDBJ databases">
        <title>Genome sequencing of Zunongwangia sp. M21534 genome.</title>
        <authorList>
            <person name="Chen Y."/>
            <person name="Dong C."/>
            <person name="Shao Z."/>
        </authorList>
    </citation>
    <scope>NUCLEOTIDE SEQUENCE</scope>
    <source>
        <strain evidence="10">MCCC M21534</strain>
    </source>
</reference>
<dbReference type="Pfam" id="PF13231">
    <property type="entry name" value="PMT_2"/>
    <property type="match status" value="1"/>
</dbReference>
<feature type="transmembrane region" description="Helical" evidence="8">
    <location>
        <begin position="89"/>
        <end position="115"/>
    </location>
</feature>
<evidence type="ECO:0000256" key="5">
    <source>
        <dbReference type="ARBA" id="ARBA00022692"/>
    </source>
</evidence>
<comment type="caution">
    <text evidence="10">The sequence shown here is derived from an EMBL/GenBank/DDBJ whole genome shotgun (WGS) entry which is preliminary data.</text>
</comment>
<keyword evidence="3" id="KW-0328">Glycosyltransferase</keyword>